<feature type="transmembrane region" description="Helical" evidence="1">
    <location>
        <begin position="228"/>
        <end position="249"/>
    </location>
</feature>
<evidence type="ECO:0000256" key="1">
    <source>
        <dbReference type="SAM" id="Phobius"/>
    </source>
</evidence>
<keyword evidence="1" id="KW-1133">Transmembrane helix</keyword>
<name>A0A4V2F014_9MICO</name>
<dbReference type="InterPro" id="IPR010640">
    <property type="entry name" value="Low_temperature_requirement_A"/>
</dbReference>
<keyword evidence="1" id="KW-0812">Transmembrane</keyword>
<keyword evidence="1" id="KW-0472">Membrane</keyword>
<comment type="caution">
    <text evidence="2">The sequence shown here is derived from an EMBL/GenBank/DDBJ whole genome shotgun (WGS) entry which is preliminary data.</text>
</comment>
<evidence type="ECO:0000313" key="2">
    <source>
        <dbReference type="EMBL" id="RZS68400.1"/>
    </source>
</evidence>
<proteinExistence type="predicted"/>
<sequence>MPRASRDGESARVTTFELFFDLVYVFAFTQVSGLMADTHSALGVLQALVVLGLLWWVWCAYSWLGNQAPADRGVVQAGMSIAMIAVFIVALAIPEAYDDLEGGWYAPLVVALAYLFVRIVHATLYVIVAGEDRALRRQVLGTQVVALVPSGTALIVGAAIGGSAQTWIWLAAFVWDVVFTYVSSRGGGGWRLHSPVHWAERYGLIVILALGESIVAIGVGVAQEPIDGPIVLGVSLSVTLSLLLWRAYFTRIAPAGEHALQRRTGARRVVFARDAYTYLHFAIVGGVILAALGVEEAMAHIADPEAFGWFGASALGAGLALYIAATAAFGRMSGLRWPVVRIGAAIALAAVIPLLAIVAAMSALVIVVALLAVMLVIEDRRPASGLYTPRDAMGRL</sequence>
<feature type="transmembrane region" description="Helical" evidence="1">
    <location>
        <begin position="41"/>
        <end position="61"/>
    </location>
</feature>
<protein>
    <submittedName>
        <fullName evidence="2">Low temperature requirement protein LtrA</fullName>
    </submittedName>
</protein>
<feature type="transmembrane region" description="Helical" evidence="1">
    <location>
        <begin position="270"/>
        <end position="294"/>
    </location>
</feature>
<organism evidence="2 3">
    <name type="scientific">Agromyces ramosus</name>
    <dbReference type="NCBI Taxonomy" id="33879"/>
    <lineage>
        <taxon>Bacteria</taxon>
        <taxon>Bacillati</taxon>
        <taxon>Actinomycetota</taxon>
        <taxon>Actinomycetes</taxon>
        <taxon>Micrococcales</taxon>
        <taxon>Microbacteriaceae</taxon>
        <taxon>Agromyces</taxon>
    </lineage>
</organism>
<feature type="transmembrane region" description="Helical" evidence="1">
    <location>
        <begin position="12"/>
        <end position="35"/>
    </location>
</feature>
<accession>A0A4V2F014</accession>
<keyword evidence="3" id="KW-1185">Reference proteome</keyword>
<reference evidence="2 3" key="1">
    <citation type="submission" date="2019-02" db="EMBL/GenBank/DDBJ databases">
        <title>Genomic Encyclopedia of Type Strains, Phase IV (KMG-IV): sequencing the most valuable type-strain genomes for metagenomic binning, comparative biology and taxonomic classification.</title>
        <authorList>
            <person name="Goeker M."/>
        </authorList>
    </citation>
    <scope>NUCLEOTIDE SEQUENCE [LARGE SCALE GENOMIC DNA]</scope>
    <source>
        <strain evidence="2 3">DSM 43045</strain>
    </source>
</reference>
<feature type="transmembrane region" description="Helical" evidence="1">
    <location>
        <begin position="306"/>
        <end position="330"/>
    </location>
</feature>
<feature type="transmembrane region" description="Helical" evidence="1">
    <location>
        <begin position="202"/>
        <end position="222"/>
    </location>
</feature>
<feature type="transmembrane region" description="Helical" evidence="1">
    <location>
        <begin position="105"/>
        <end position="128"/>
    </location>
</feature>
<dbReference type="Pfam" id="PF06772">
    <property type="entry name" value="LtrA"/>
    <property type="match status" value="1"/>
</dbReference>
<gene>
    <name evidence="2" type="ORF">EV187_0829</name>
</gene>
<dbReference type="PANTHER" id="PTHR36840">
    <property type="entry name" value="BLL5714 PROTEIN"/>
    <property type="match status" value="1"/>
</dbReference>
<feature type="transmembrane region" description="Helical" evidence="1">
    <location>
        <begin position="166"/>
        <end position="182"/>
    </location>
</feature>
<dbReference type="AlphaFoldDB" id="A0A4V2F014"/>
<evidence type="ECO:0000313" key="3">
    <source>
        <dbReference type="Proteomes" id="UP000293289"/>
    </source>
</evidence>
<dbReference type="Proteomes" id="UP000293289">
    <property type="component" value="Unassembled WGS sequence"/>
</dbReference>
<dbReference type="PANTHER" id="PTHR36840:SF1">
    <property type="entry name" value="BLL5714 PROTEIN"/>
    <property type="match status" value="1"/>
</dbReference>
<feature type="transmembrane region" description="Helical" evidence="1">
    <location>
        <begin position="73"/>
        <end position="93"/>
    </location>
</feature>
<dbReference type="EMBL" id="SGWY01000001">
    <property type="protein sequence ID" value="RZS68400.1"/>
    <property type="molecule type" value="Genomic_DNA"/>
</dbReference>
<feature type="transmembrane region" description="Helical" evidence="1">
    <location>
        <begin position="342"/>
        <end position="375"/>
    </location>
</feature>
<feature type="transmembrane region" description="Helical" evidence="1">
    <location>
        <begin position="140"/>
        <end position="160"/>
    </location>
</feature>